<organism evidence="2 3">
    <name type="scientific">Natrarchaeobius chitinivorans</name>
    <dbReference type="NCBI Taxonomy" id="1679083"/>
    <lineage>
        <taxon>Archaea</taxon>
        <taxon>Methanobacteriati</taxon>
        <taxon>Methanobacteriota</taxon>
        <taxon>Stenosarchaea group</taxon>
        <taxon>Halobacteria</taxon>
        <taxon>Halobacteriales</taxon>
        <taxon>Natrialbaceae</taxon>
        <taxon>Natrarchaeobius</taxon>
    </lineage>
</organism>
<dbReference type="Pfam" id="PF24035">
    <property type="entry name" value="DUF7344"/>
    <property type="match status" value="1"/>
</dbReference>
<accession>A0A3N6N2P8</accession>
<dbReference type="InterPro" id="IPR055768">
    <property type="entry name" value="DUF7344"/>
</dbReference>
<name>A0A3N6N2P8_NATCH</name>
<evidence type="ECO:0000313" key="2">
    <source>
        <dbReference type="EMBL" id="RQH01937.1"/>
    </source>
</evidence>
<gene>
    <name evidence="2" type="ORF">EA472_06440</name>
</gene>
<evidence type="ECO:0000259" key="1">
    <source>
        <dbReference type="Pfam" id="PF24035"/>
    </source>
</evidence>
<dbReference type="Proteomes" id="UP000281431">
    <property type="component" value="Unassembled WGS sequence"/>
</dbReference>
<dbReference type="AlphaFoldDB" id="A0A3N6N2P8"/>
<keyword evidence="3" id="KW-1185">Reference proteome</keyword>
<evidence type="ECO:0000313" key="3">
    <source>
        <dbReference type="Proteomes" id="UP000281431"/>
    </source>
</evidence>
<dbReference type="EMBL" id="REFZ01000003">
    <property type="protein sequence ID" value="RQH01937.1"/>
    <property type="molecule type" value="Genomic_DNA"/>
</dbReference>
<reference evidence="2 3" key="1">
    <citation type="submission" date="2018-10" db="EMBL/GenBank/DDBJ databases">
        <title>Natrarchaeobius chitinivorans gen. nov., sp. nov., and Natrarchaeobius haloalkaliphilus sp. nov., alkaliphilic, chitin-utilizing haloarchaea from hypersaline alkaline lakes.</title>
        <authorList>
            <person name="Sorokin D.Y."/>
            <person name="Elcheninov A.G."/>
            <person name="Kostrikina N.A."/>
            <person name="Bale N.J."/>
            <person name="Sinninghe Damste J.S."/>
            <person name="Khijniak T.V."/>
            <person name="Kublanov I.V."/>
            <person name="Toshchakov S.V."/>
        </authorList>
    </citation>
    <scope>NUCLEOTIDE SEQUENCE [LARGE SCALE GENOMIC DNA]</scope>
    <source>
        <strain evidence="2 3">AArcht7</strain>
    </source>
</reference>
<protein>
    <recommendedName>
        <fullName evidence="1">DUF7344 domain-containing protein</fullName>
    </recommendedName>
</protein>
<comment type="caution">
    <text evidence="2">The sequence shown here is derived from an EMBL/GenBank/DDBJ whole genome shotgun (WGS) entry which is preliminary data.</text>
</comment>
<sequence length="119" mass="13676">MKTDTTNGNPTQRDATLSSNVVFDLLADERRRRVLYYLSHKVGPVSLDELAEYVADREEAPTSIRAAEIRLEFQHNHLWKLVDSDVLRYDPATDTVERKPAARSLDPHLELAFVEDINR</sequence>
<proteinExistence type="predicted"/>
<dbReference type="OrthoDB" id="177799at2157"/>
<feature type="domain" description="DUF7344" evidence="1">
    <location>
        <begin position="23"/>
        <end position="97"/>
    </location>
</feature>